<evidence type="ECO:0000256" key="2">
    <source>
        <dbReference type="SAM" id="MobiDB-lite"/>
    </source>
</evidence>
<dbReference type="Proteomes" id="UP000542742">
    <property type="component" value="Unassembled WGS sequence"/>
</dbReference>
<reference evidence="3 4" key="1">
    <citation type="submission" date="2020-08" db="EMBL/GenBank/DDBJ databases">
        <title>Sequencing the genomes of 1000 actinobacteria strains.</title>
        <authorList>
            <person name="Klenk H.-P."/>
        </authorList>
    </citation>
    <scope>NUCLEOTIDE SEQUENCE [LARGE SCALE GENOMIC DNA]</scope>
    <source>
        <strain evidence="3 4">DSM 45518</strain>
    </source>
</reference>
<keyword evidence="4" id="KW-1185">Reference proteome</keyword>
<name>A0A7W7G4L9_9ACTN</name>
<keyword evidence="3" id="KW-0449">Lipoprotein</keyword>
<proteinExistence type="predicted"/>
<keyword evidence="1" id="KW-0175">Coiled coil</keyword>
<organism evidence="3 4">
    <name type="scientific">Paractinoplanes abujensis</name>
    <dbReference type="NCBI Taxonomy" id="882441"/>
    <lineage>
        <taxon>Bacteria</taxon>
        <taxon>Bacillati</taxon>
        <taxon>Actinomycetota</taxon>
        <taxon>Actinomycetes</taxon>
        <taxon>Micromonosporales</taxon>
        <taxon>Micromonosporaceae</taxon>
        <taxon>Paractinoplanes</taxon>
    </lineage>
</organism>
<sequence>MKMWTAVLGCLTALFALLAGVFVKKNDTATSKVDTTQAQVKVLASKNADLEADSARKDAKITKLEADLAAASSETSADESTSADPEPPAVFHKGPLTLKPAVYADLDATPEDPQWRVADIGRDDFDVIFDGDELRTDTVRASAMLIDPNGRRTPSPR</sequence>
<dbReference type="AlphaFoldDB" id="A0A7W7G4L9"/>
<evidence type="ECO:0000313" key="4">
    <source>
        <dbReference type="Proteomes" id="UP000542742"/>
    </source>
</evidence>
<protein>
    <submittedName>
        <fullName evidence="3">Outer membrane murein-binding lipoprotein Lpp</fullName>
    </submittedName>
</protein>
<feature type="compositionally biased region" description="Low complexity" evidence="2">
    <location>
        <begin position="68"/>
        <end position="84"/>
    </location>
</feature>
<dbReference type="RefSeq" id="WP_184954079.1">
    <property type="nucleotide sequence ID" value="NZ_BOMC01000067.1"/>
</dbReference>
<evidence type="ECO:0000313" key="3">
    <source>
        <dbReference type="EMBL" id="MBB4695769.1"/>
    </source>
</evidence>
<evidence type="ECO:0000256" key="1">
    <source>
        <dbReference type="SAM" id="Coils"/>
    </source>
</evidence>
<feature type="coiled-coil region" evidence="1">
    <location>
        <begin position="33"/>
        <end position="67"/>
    </location>
</feature>
<dbReference type="EMBL" id="JACHMF010000001">
    <property type="protein sequence ID" value="MBB4695769.1"/>
    <property type="molecule type" value="Genomic_DNA"/>
</dbReference>
<feature type="region of interest" description="Disordered" evidence="2">
    <location>
        <begin position="68"/>
        <end position="94"/>
    </location>
</feature>
<comment type="caution">
    <text evidence="3">The sequence shown here is derived from an EMBL/GenBank/DDBJ whole genome shotgun (WGS) entry which is preliminary data.</text>
</comment>
<accession>A0A7W7G4L9</accession>
<gene>
    <name evidence="3" type="ORF">BKA14_005917</name>
</gene>